<evidence type="ECO:0000259" key="2">
    <source>
        <dbReference type="Pfam" id="PF13166"/>
    </source>
</evidence>
<dbReference type="GO" id="GO:0000731">
    <property type="term" value="P:DNA synthesis involved in DNA repair"/>
    <property type="evidence" value="ECO:0007669"/>
    <property type="project" value="TreeGrafter"/>
</dbReference>
<dbReference type="PANTHER" id="PTHR32182:SF22">
    <property type="entry name" value="ATP-DEPENDENT ENDONUCLEASE, OLD FAMILY-RELATED"/>
    <property type="match status" value="1"/>
</dbReference>
<evidence type="ECO:0000256" key="1">
    <source>
        <dbReference type="SAM" id="Coils"/>
    </source>
</evidence>
<dbReference type="Gene3D" id="3.40.50.300">
    <property type="entry name" value="P-loop containing nucleotide triphosphate hydrolases"/>
    <property type="match status" value="2"/>
</dbReference>
<name>A0AB33XGA0_HELPX</name>
<evidence type="ECO:0000313" key="4">
    <source>
        <dbReference type="Proteomes" id="UP000005514"/>
    </source>
</evidence>
<dbReference type="PANTHER" id="PTHR32182">
    <property type="entry name" value="DNA REPLICATION AND REPAIR PROTEIN RECF"/>
    <property type="match status" value="1"/>
</dbReference>
<gene>
    <name evidence="3" type="ORF">HPHPH42_1276</name>
</gene>
<dbReference type="InterPro" id="IPR027417">
    <property type="entry name" value="P-loop_NTPase"/>
</dbReference>
<protein>
    <recommendedName>
        <fullName evidence="2">Protein CR006 P-loop domain-containing protein</fullName>
    </recommendedName>
</protein>
<dbReference type="Proteomes" id="UP000005514">
    <property type="component" value="Unassembled WGS sequence"/>
</dbReference>
<dbReference type="GO" id="GO:0006302">
    <property type="term" value="P:double-strand break repair"/>
    <property type="evidence" value="ECO:0007669"/>
    <property type="project" value="TreeGrafter"/>
</dbReference>
<sequence>MAINIKKIKSFEAFCGLDMIEMDEFEHYNIIFGNNGCGKTSLTRAFELLIPKNKHIEKYRTISTDKSPSIEFECEKGSYKIEPNSDIGVPFKVEIYNSDFLHNNVPLNSEFGLKKLDDGTIILEGSVLGEETKEINQLKDFREKVEKRQKKIKDENDTENTLIAKQESEIKKYDEEIEKIRKEMTSKTIQIALDEIGISNFYKVSKDKFKYQEDALTNLGKDFNELDEAMKKFDGLKEMELPKDDQTIKDKLKSLFSFDIDKEAGQVSEKIKEHISKVGREFIEKGMKLQKEMPDNACPFCTQKIPHEIIQEYTSYFNESVEKFNQCSLEVSGTLKNILDQWNIKEILQSFEKFEPFMKKDFSKNKESLKKALEQIKVLLEKLQKEVDKKEGAKNKEEFQKIDKKLLEIQKNIQQYVDETRNILNQKKEQEERLKELKTELKEARIKKAKHDSYDWQKIKKEAEIKLSVLNRGYKRLNCLLEKIDNKLKKLNEQKRPDIEAINSYLKALNLPKYSLHEDYRIVLNSDVLENSKAEMILSDGEKTTLAFAYFLVRLKLFYKKENLKNLVVVIDDPISSLDEQRIYNTSYIVAKINQELAGEALKDEDKAQVFVLTHNHTFMARLINMVGKHARYFQLERNQNQLKIVCKNEVVGYFDTFYLLLFKEVYEFAKKEKVQDDFKEAINYGNKVRILLESFLKINFIDSFLTEKHDGVFKEDRIKSLIKTANGEVELNFSKLPFNKDNNCNIENKDMLRKKILHIAKGLHLDSHGSVMDFFNPYKNSLENVQEFAKIAINAMKILNPYQTQSYMGSVDKIKNKE</sequence>
<accession>A0AB33XGA0</accession>
<dbReference type="RefSeq" id="WP_000996743.1">
    <property type="nucleotide sequence ID" value="NZ_AKON01000013.1"/>
</dbReference>
<dbReference type="SUPFAM" id="SSF52540">
    <property type="entry name" value="P-loop containing nucleoside triphosphate hydrolases"/>
    <property type="match status" value="2"/>
</dbReference>
<proteinExistence type="predicted"/>
<reference evidence="3 4" key="1">
    <citation type="submission" date="2012-04" db="EMBL/GenBank/DDBJ databases">
        <title>Genome sequence of Helicobacter pylori Hp H-42.</title>
        <authorList>
            <person name="Blanchard T.G."/>
            <person name="Czinn S.J."/>
            <person name="McCracken C."/>
            <person name="Abolude K."/>
            <person name="Maroo A."/>
            <person name="Santana-Cruz I."/>
            <person name="Tallon L.J."/>
            <person name="Ficke F.W.F."/>
        </authorList>
    </citation>
    <scope>NUCLEOTIDE SEQUENCE [LARGE SCALE GENOMIC DNA]</scope>
    <source>
        <strain evidence="3 4">Hp H-42</strain>
    </source>
</reference>
<comment type="caution">
    <text evidence="3">The sequence shown here is derived from an EMBL/GenBank/DDBJ whole genome shotgun (WGS) entry which is preliminary data.</text>
</comment>
<feature type="coiled-coil region" evidence="1">
    <location>
        <begin position="128"/>
        <end position="190"/>
    </location>
</feature>
<dbReference type="EMBL" id="AKON01000013">
    <property type="protein sequence ID" value="EJB61606.1"/>
    <property type="molecule type" value="Genomic_DNA"/>
</dbReference>
<keyword evidence="1" id="KW-0175">Coiled coil</keyword>
<dbReference type="Pfam" id="PF13166">
    <property type="entry name" value="AAA_13"/>
    <property type="match status" value="1"/>
</dbReference>
<organism evidence="3 4">
    <name type="scientific">Helicobacter pylori Hp H-42</name>
    <dbReference type="NCBI Taxonomy" id="992047"/>
    <lineage>
        <taxon>Bacteria</taxon>
        <taxon>Pseudomonadati</taxon>
        <taxon>Campylobacterota</taxon>
        <taxon>Epsilonproteobacteria</taxon>
        <taxon>Campylobacterales</taxon>
        <taxon>Helicobacteraceae</taxon>
        <taxon>Helicobacter</taxon>
    </lineage>
</organism>
<feature type="coiled-coil region" evidence="1">
    <location>
        <begin position="359"/>
        <end position="494"/>
    </location>
</feature>
<dbReference type="AlphaFoldDB" id="A0AB33XGA0"/>
<evidence type="ECO:0000313" key="3">
    <source>
        <dbReference type="EMBL" id="EJB61606.1"/>
    </source>
</evidence>
<dbReference type="InterPro" id="IPR026866">
    <property type="entry name" value="CR006_AAA"/>
</dbReference>
<feature type="domain" description="Protein CR006 P-loop" evidence="2">
    <location>
        <begin position="19"/>
        <end position="712"/>
    </location>
</feature>